<dbReference type="VEuPathDB" id="FungiDB:HMPREF1541_08485"/>
<feature type="compositionally biased region" description="Polar residues" evidence="1">
    <location>
        <begin position="278"/>
        <end position="291"/>
    </location>
</feature>
<dbReference type="Proteomes" id="UP000030752">
    <property type="component" value="Unassembled WGS sequence"/>
</dbReference>
<gene>
    <name evidence="3" type="ORF">HMPREF1541_08485</name>
</gene>
<keyword evidence="2" id="KW-0812">Transmembrane</keyword>
<dbReference type="eggNOG" id="ENOG502SP80">
    <property type="taxonomic scope" value="Eukaryota"/>
</dbReference>
<evidence type="ECO:0008006" key="5">
    <source>
        <dbReference type="Google" id="ProtNLM"/>
    </source>
</evidence>
<dbReference type="RefSeq" id="XP_008721026.1">
    <property type="nucleotide sequence ID" value="XM_008722804.1"/>
</dbReference>
<feature type="transmembrane region" description="Helical" evidence="2">
    <location>
        <begin position="228"/>
        <end position="249"/>
    </location>
</feature>
<organism evidence="3 4">
    <name type="scientific">Cyphellophora europaea (strain CBS 101466)</name>
    <name type="common">Phialophora europaea</name>
    <dbReference type="NCBI Taxonomy" id="1220924"/>
    <lineage>
        <taxon>Eukaryota</taxon>
        <taxon>Fungi</taxon>
        <taxon>Dikarya</taxon>
        <taxon>Ascomycota</taxon>
        <taxon>Pezizomycotina</taxon>
        <taxon>Eurotiomycetes</taxon>
        <taxon>Chaetothyriomycetidae</taxon>
        <taxon>Chaetothyriales</taxon>
        <taxon>Cyphellophoraceae</taxon>
        <taxon>Cyphellophora</taxon>
    </lineage>
</organism>
<dbReference type="HOGENOM" id="CLU_053545_1_0_1"/>
<dbReference type="OrthoDB" id="4148662at2759"/>
<sequence length="353" mass="37066">MSDNDNNPNISWGRCFFDNSGDEAPSRYIPCGNANFGHVACCESQDMCLSSNACYNGQFGVTYLSGCTDQAYDDQTCPDKGEYFDDAWVGLSYCNGTSNEWVVCEANRGTSTVTKAEPCWCPLTSRTVAFSDASRLADVVSLGTATGEAITWKGNHEPSSLVPSTVTETDSISFSHITPSSTTTSPIYTRATAASSTSSSAVTSIAPPSSFDNVTNPEADGLSAGVKAGIGVGAGLGGIALLGIFFALCRRYESRRNQNPGGDKPQPASAQPLPLYSNHAQGYNDDLQSPAWSGHKSELDAVGTASPSPRNADFSNVKPEVEGSPAVGSPGRPLTNGGFEMPRQKGPVYEMPG</sequence>
<reference evidence="3 4" key="1">
    <citation type="submission" date="2013-03" db="EMBL/GenBank/DDBJ databases">
        <title>The Genome Sequence of Phialophora europaea CBS 101466.</title>
        <authorList>
            <consortium name="The Broad Institute Genomics Platform"/>
            <person name="Cuomo C."/>
            <person name="de Hoog S."/>
            <person name="Gorbushina A."/>
            <person name="Walker B."/>
            <person name="Young S.K."/>
            <person name="Zeng Q."/>
            <person name="Gargeya S."/>
            <person name="Fitzgerald M."/>
            <person name="Haas B."/>
            <person name="Abouelleil A."/>
            <person name="Allen A.W."/>
            <person name="Alvarado L."/>
            <person name="Arachchi H.M."/>
            <person name="Berlin A.M."/>
            <person name="Chapman S.B."/>
            <person name="Gainer-Dewar J."/>
            <person name="Goldberg J."/>
            <person name="Griggs A."/>
            <person name="Gujja S."/>
            <person name="Hansen M."/>
            <person name="Howarth C."/>
            <person name="Imamovic A."/>
            <person name="Ireland A."/>
            <person name="Larimer J."/>
            <person name="McCowan C."/>
            <person name="Murphy C."/>
            <person name="Pearson M."/>
            <person name="Poon T.W."/>
            <person name="Priest M."/>
            <person name="Roberts A."/>
            <person name="Saif S."/>
            <person name="Shea T."/>
            <person name="Sisk P."/>
            <person name="Sykes S."/>
            <person name="Wortman J."/>
            <person name="Nusbaum C."/>
            <person name="Birren B."/>
        </authorList>
    </citation>
    <scope>NUCLEOTIDE SEQUENCE [LARGE SCALE GENOMIC DNA]</scope>
    <source>
        <strain evidence="3 4">CBS 101466</strain>
    </source>
</reference>
<accession>W2RKF8</accession>
<keyword evidence="2" id="KW-1133">Transmembrane helix</keyword>
<name>W2RKF8_CYPE1</name>
<dbReference type="InParanoid" id="W2RKF8"/>
<dbReference type="AlphaFoldDB" id="W2RKF8"/>
<evidence type="ECO:0000256" key="2">
    <source>
        <dbReference type="SAM" id="Phobius"/>
    </source>
</evidence>
<evidence type="ECO:0000313" key="4">
    <source>
        <dbReference type="Proteomes" id="UP000030752"/>
    </source>
</evidence>
<proteinExistence type="predicted"/>
<dbReference type="STRING" id="1220924.W2RKF8"/>
<feature type="region of interest" description="Disordered" evidence="1">
    <location>
        <begin position="256"/>
        <end position="353"/>
    </location>
</feature>
<evidence type="ECO:0000313" key="3">
    <source>
        <dbReference type="EMBL" id="ETN36208.1"/>
    </source>
</evidence>
<keyword evidence="4" id="KW-1185">Reference proteome</keyword>
<protein>
    <recommendedName>
        <fullName evidence="5">Mid2 domain-containing protein</fullName>
    </recommendedName>
</protein>
<dbReference type="EMBL" id="KB822725">
    <property type="protein sequence ID" value="ETN36208.1"/>
    <property type="molecule type" value="Genomic_DNA"/>
</dbReference>
<evidence type="ECO:0000256" key="1">
    <source>
        <dbReference type="SAM" id="MobiDB-lite"/>
    </source>
</evidence>
<keyword evidence="2" id="KW-0472">Membrane</keyword>
<dbReference type="GeneID" id="19975824"/>